<dbReference type="PROSITE" id="PS00455">
    <property type="entry name" value="AMP_BINDING"/>
    <property type="match status" value="1"/>
</dbReference>
<dbReference type="GO" id="GO:0005777">
    <property type="term" value="C:peroxisome"/>
    <property type="evidence" value="ECO:0007669"/>
    <property type="project" value="UniProtKB-SubCell"/>
</dbReference>
<dbReference type="PANTHER" id="PTHR24096">
    <property type="entry name" value="LONG-CHAIN-FATTY-ACID--COA LIGASE"/>
    <property type="match status" value="1"/>
</dbReference>
<protein>
    <submittedName>
        <fullName evidence="6">Uncharacterized protein</fullName>
    </submittedName>
</protein>
<evidence type="ECO:0000313" key="5">
    <source>
        <dbReference type="Proteomes" id="UP000887540"/>
    </source>
</evidence>
<dbReference type="AlphaFoldDB" id="A0A914DA23"/>
<dbReference type="Gene3D" id="3.30.300.30">
    <property type="match status" value="1"/>
</dbReference>
<accession>A0A914DA23</accession>
<dbReference type="InterPro" id="IPR020845">
    <property type="entry name" value="AMP-binding_CS"/>
</dbReference>
<name>A0A914DA23_9BILA</name>
<evidence type="ECO:0000259" key="4">
    <source>
        <dbReference type="Pfam" id="PF13193"/>
    </source>
</evidence>
<evidence type="ECO:0000259" key="3">
    <source>
        <dbReference type="Pfam" id="PF00501"/>
    </source>
</evidence>
<dbReference type="Proteomes" id="UP000887540">
    <property type="component" value="Unplaced"/>
</dbReference>
<reference evidence="6" key="1">
    <citation type="submission" date="2022-11" db="UniProtKB">
        <authorList>
            <consortium name="WormBaseParasite"/>
        </authorList>
    </citation>
    <scope>IDENTIFICATION</scope>
</reference>
<dbReference type="Pfam" id="PF13193">
    <property type="entry name" value="AMP-binding_C"/>
    <property type="match status" value="1"/>
</dbReference>
<dbReference type="Gene3D" id="3.40.50.980">
    <property type="match status" value="2"/>
</dbReference>
<organism evidence="5 6">
    <name type="scientific">Acrobeloides nanus</name>
    <dbReference type="NCBI Taxonomy" id="290746"/>
    <lineage>
        <taxon>Eukaryota</taxon>
        <taxon>Metazoa</taxon>
        <taxon>Ecdysozoa</taxon>
        <taxon>Nematoda</taxon>
        <taxon>Chromadorea</taxon>
        <taxon>Rhabditida</taxon>
        <taxon>Tylenchina</taxon>
        <taxon>Cephalobomorpha</taxon>
        <taxon>Cephaloboidea</taxon>
        <taxon>Cephalobidae</taxon>
        <taxon>Acrobeloides</taxon>
    </lineage>
</organism>
<dbReference type="Gene3D" id="2.30.38.10">
    <property type="entry name" value="Luciferase, Domain 3"/>
    <property type="match status" value="1"/>
</dbReference>
<dbReference type="InterPro" id="IPR025110">
    <property type="entry name" value="AMP-bd_C"/>
</dbReference>
<keyword evidence="2" id="KW-0576">Peroxisome</keyword>
<feature type="domain" description="AMP-binding enzyme C-terminal" evidence="4">
    <location>
        <begin position="375"/>
        <end position="409"/>
    </location>
</feature>
<keyword evidence="5" id="KW-1185">Reference proteome</keyword>
<dbReference type="WBParaSite" id="ACRNAN_scaffold2058.g22295.t1">
    <property type="protein sequence ID" value="ACRNAN_scaffold2058.g22295.t1"/>
    <property type="gene ID" value="ACRNAN_scaffold2058.g22295"/>
</dbReference>
<dbReference type="GO" id="GO:0016405">
    <property type="term" value="F:CoA-ligase activity"/>
    <property type="evidence" value="ECO:0007669"/>
    <property type="project" value="TreeGrafter"/>
</dbReference>
<evidence type="ECO:0000256" key="1">
    <source>
        <dbReference type="ARBA" id="ARBA00004275"/>
    </source>
</evidence>
<dbReference type="InterPro" id="IPR000873">
    <property type="entry name" value="AMP-dep_synth/lig_dom"/>
</dbReference>
<dbReference type="Pfam" id="PF00501">
    <property type="entry name" value="AMP-binding"/>
    <property type="match status" value="1"/>
</dbReference>
<feature type="domain" description="AMP-dependent synthetase/ligase" evidence="3">
    <location>
        <begin position="1"/>
        <end position="324"/>
    </location>
</feature>
<dbReference type="SUPFAM" id="SSF56801">
    <property type="entry name" value="Acetyl-CoA synthetase-like"/>
    <property type="match status" value="1"/>
</dbReference>
<dbReference type="InterPro" id="IPR045851">
    <property type="entry name" value="AMP-bd_C_sf"/>
</dbReference>
<dbReference type="PANTHER" id="PTHR24096:SF257">
    <property type="entry name" value="ACYL-COA SYNTHETASE 7"/>
    <property type="match status" value="1"/>
</dbReference>
<evidence type="ECO:0000256" key="2">
    <source>
        <dbReference type="ARBA" id="ARBA00023140"/>
    </source>
</evidence>
<comment type="subcellular location">
    <subcellularLocation>
        <location evidence="1">Peroxisome</location>
    </subcellularLocation>
</comment>
<evidence type="ECO:0000313" key="6">
    <source>
        <dbReference type="WBParaSite" id="ACRNAN_scaffold2058.g22295.t1"/>
    </source>
</evidence>
<sequence length="416" mass="45776">MFLAVAVRGGATTGLSDQYTAYETQNQLKDSTSSLILTTSANLDKVLTASKGCPQLKTILVLDDNIPNTLNTSLRILTWNDATSREPIYDRSKISIDVYNDLVAILYSSGTTGLPKGVMLTHFNYVAQIVSLAAFHAQYWSPYLDEDNEMETQTYAIGYLPFYHAFGFLGLCTSLMRGSTMVIIKKYTPELLLSNIEKYKIKSIPTIPALINFLAKSHLVEKYDLSSLRSISSGAGPLDIKTADAVKRRLPHINYVFQAYGMTEMTTGTHGSNLGNKKNIGGTVGIPVPNVECKIINPETGELCKLGESGEIVVRGPTMMKGYWNNEAATREMIDKDGWLHTGDIGYEDEDGNLFINDRIKELIKVKSFQVPPAELEAVILSHPDVQDVAVIGIPDEINGEVPRAFVVNLEQVPVT</sequence>
<proteinExistence type="predicted"/>